<sequence>MRHVQSVLRKSVMYEARCVISSLLSSFHRLAASPFLIPCPLKQL</sequence>
<accession>A0ABT2ET40</accession>
<gene>
    <name evidence="1" type="ORF">M2350_003579</name>
</gene>
<organism evidence="1 2">
    <name type="scientific">Candidatus Fervidibacter sacchari</name>
    <dbReference type="NCBI Taxonomy" id="1448929"/>
    <lineage>
        <taxon>Bacteria</taxon>
        <taxon>Candidatus Fervidibacterota</taxon>
        <taxon>Candidatus Fervidibacter</taxon>
    </lineage>
</organism>
<protein>
    <submittedName>
        <fullName evidence="1">Uncharacterized protein</fullName>
    </submittedName>
</protein>
<evidence type="ECO:0000313" key="2">
    <source>
        <dbReference type="Proteomes" id="UP001204798"/>
    </source>
</evidence>
<name>A0ABT2ET40_9BACT</name>
<dbReference type="EMBL" id="JANUCP010000009">
    <property type="protein sequence ID" value="MCS3921138.1"/>
    <property type="molecule type" value="Genomic_DNA"/>
</dbReference>
<keyword evidence="2" id="KW-1185">Reference proteome</keyword>
<evidence type="ECO:0000313" key="1">
    <source>
        <dbReference type="EMBL" id="MCS3921138.1"/>
    </source>
</evidence>
<comment type="caution">
    <text evidence="1">The sequence shown here is derived from an EMBL/GenBank/DDBJ whole genome shotgun (WGS) entry which is preliminary data.</text>
</comment>
<dbReference type="Proteomes" id="UP001204798">
    <property type="component" value="Unassembled WGS sequence"/>
</dbReference>
<dbReference type="RefSeq" id="WP_259101993.1">
    <property type="nucleotide sequence ID" value="NZ_CP130454.1"/>
</dbReference>
<reference evidence="1 2" key="1">
    <citation type="submission" date="2022-08" db="EMBL/GenBank/DDBJ databases">
        <title>Bacterial and archaeal communities from various locations to study Microbial Dark Matter (Phase II).</title>
        <authorList>
            <person name="Stepanauskas R."/>
        </authorList>
    </citation>
    <scope>NUCLEOTIDE SEQUENCE [LARGE SCALE GENOMIC DNA]</scope>
    <source>
        <strain evidence="1 2">PD1</strain>
    </source>
</reference>
<proteinExistence type="predicted"/>